<evidence type="ECO:0008006" key="4">
    <source>
        <dbReference type="Google" id="ProtNLM"/>
    </source>
</evidence>
<gene>
    <name evidence="2" type="ORF">JZ751_027974</name>
</gene>
<dbReference type="PANTHER" id="PTHR46745">
    <property type="entry name" value="TSC22 DOMAIN FAMILY PROTEIN 1"/>
    <property type="match status" value="1"/>
</dbReference>
<feature type="region of interest" description="Disordered" evidence="1">
    <location>
        <begin position="119"/>
        <end position="235"/>
    </location>
</feature>
<sequence length="939" mass="96141">MHHPESAGDSAGTRKMAHPAMFPRRGSNTGVGSVSALTTVASTSISNNVPNDDYQSPMLIQSSLPAGSSSPGPQHPPHSLNLLSQSQMQAQALPSAGAQMRKKSGFQITSVTPAQISVSTNNSIAEDTESYDDLDESHTEDLSSSEILDVSLSRATDMGGPERSSSEETLSNFHDADTPGAVSPNQPPHPLPQVPQHITMVNGTVHHHHPHHHGHHLHHQGHHHQQVPTTISGVGPPSVSTSVLTLGATTVSAAVTSTPGTLHSVTQKLPASIEAVLENTSVVGSVGLVAQPAGAVVPGAAAGMLSAAAGAKISVVNPLASNVSNVNMLSSASVSGLGGTSRSSGSIPPGLMNLNSGSGSVLGSSSQNVTLIQQQSGAVSASVAMTTTGTSTTSMMGPTGGNQIGTVSAPHLAAVVPTPTLQSQPQLQAPATTSSRFRVVKLDSSSEPFKKGRWTCTEYYDKEMPTAPPPSSDSAPSHRVVESLRQSVSENVASSERDSTSGSSVSSSVSTLSHYSESVGSGEIGGSSAQQVVQPQDYTQVSLPGQPQSITQPHVQPQDVVTPLQRTSIASSVPVTIGTVIQQAPVNQSSLQATGGHAAQGLPQQQVAYAQRLQPAPAQVGYPPVQQSAPPASVAPTHIIPVSQGLPPDFTPQPVIQTTMQTAASGTTHLLPHIPSSVPPSVMSGNGHMMATGPPLTASVPNSSTQPLPQGLMQQQPQGPLPQIAPPSQGVGLSQMLPGNVSGLTRTQKIPSQLSVEQQQQPPGTQGLGSQLPSAVLSSQVTSTVPPSLSVDSQASLAQSAPPVQNGSAAAHPSGVVLAPGQGALPTVSTLYASLPSITATQLEDAQRLLFQHQSLLSLPKLATGECASEAGASLGQEDSSSVNALPVSASLFPLKNLPVDGEEDSLGTPVTCFILCLWYNVLSAGDHHNFSLLDFLFP</sequence>
<dbReference type="EMBL" id="JAFBMS010000009">
    <property type="protein sequence ID" value="KAG9349529.1"/>
    <property type="molecule type" value="Genomic_DNA"/>
</dbReference>
<feature type="compositionally biased region" description="Acidic residues" evidence="1">
    <location>
        <begin position="126"/>
        <end position="135"/>
    </location>
</feature>
<proteinExistence type="predicted"/>
<feature type="compositionally biased region" description="Polar residues" evidence="1">
    <location>
        <begin position="742"/>
        <end position="757"/>
    </location>
</feature>
<dbReference type="GO" id="GO:0043066">
    <property type="term" value="P:negative regulation of apoptotic process"/>
    <property type="evidence" value="ECO:0007669"/>
    <property type="project" value="TreeGrafter"/>
</dbReference>
<keyword evidence="3" id="KW-1185">Reference proteome</keyword>
<evidence type="ECO:0000313" key="2">
    <source>
        <dbReference type="EMBL" id="KAG9349529.1"/>
    </source>
</evidence>
<dbReference type="GO" id="GO:0008284">
    <property type="term" value="P:positive regulation of cell population proliferation"/>
    <property type="evidence" value="ECO:0007669"/>
    <property type="project" value="TreeGrafter"/>
</dbReference>
<feature type="region of interest" description="Disordered" evidence="1">
    <location>
        <begin position="1"/>
        <end position="80"/>
    </location>
</feature>
<dbReference type="AlphaFoldDB" id="A0A8T2PBC3"/>
<accession>A0A8T2PBC3</accession>
<dbReference type="PANTHER" id="PTHR46745:SF1">
    <property type="entry name" value="TSC22 DOMAIN FAMILY PROTEIN 1"/>
    <property type="match status" value="1"/>
</dbReference>
<feature type="compositionally biased region" description="Polar residues" evidence="1">
    <location>
        <begin position="47"/>
        <end position="61"/>
    </location>
</feature>
<dbReference type="OrthoDB" id="8961796at2759"/>
<evidence type="ECO:0000313" key="3">
    <source>
        <dbReference type="Proteomes" id="UP000824540"/>
    </source>
</evidence>
<feature type="compositionally biased region" description="Polar residues" evidence="1">
    <location>
        <begin position="776"/>
        <end position="808"/>
    </location>
</feature>
<comment type="caution">
    <text evidence="2">The sequence shown here is derived from an EMBL/GenBank/DDBJ whole genome shotgun (WGS) entry which is preliminary data.</text>
</comment>
<feature type="compositionally biased region" description="Low complexity" evidence="1">
    <location>
        <begin position="706"/>
        <end position="718"/>
    </location>
</feature>
<feature type="compositionally biased region" description="Polar residues" evidence="1">
    <location>
        <begin position="484"/>
        <end position="493"/>
    </location>
</feature>
<dbReference type="GO" id="GO:0005634">
    <property type="term" value="C:nucleus"/>
    <property type="evidence" value="ECO:0007669"/>
    <property type="project" value="TreeGrafter"/>
</dbReference>
<feature type="compositionally biased region" description="Low complexity" evidence="1">
    <location>
        <begin position="62"/>
        <end position="80"/>
    </location>
</feature>
<dbReference type="Proteomes" id="UP000824540">
    <property type="component" value="Unassembled WGS sequence"/>
</dbReference>
<feature type="region of interest" description="Disordered" evidence="1">
    <location>
        <begin position="680"/>
        <end position="811"/>
    </location>
</feature>
<reference evidence="2" key="1">
    <citation type="thesis" date="2021" institute="BYU ScholarsArchive" country="Provo, UT, USA">
        <title>Applications of and Algorithms for Genome Assembly and Genomic Analyses with an Emphasis on Marine Teleosts.</title>
        <authorList>
            <person name="Pickett B.D."/>
        </authorList>
    </citation>
    <scope>NUCLEOTIDE SEQUENCE</scope>
    <source>
        <strain evidence="2">HI-2016</strain>
    </source>
</reference>
<feature type="compositionally biased region" description="Basic residues" evidence="1">
    <location>
        <begin position="205"/>
        <end position="225"/>
    </location>
</feature>
<feature type="compositionally biased region" description="Low complexity" evidence="1">
    <location>
        <begin position="500"/>
        <end position="509"/>
    </location>
</feature>
<feature type="non-terminal residue" evidence="2">
    <location>
        <position position="939"/>
    </location>
</feature>
<feature type="region of interest" description="Disordered" evidence="1">
    <location>
        <begin position="461"/>
        <end position="509"/>
    </location>
</feature>
<name>A0A8T2PBC3_9TELE</name>
<feature type="compositionally biased region" description="Low complexity" evidence="1">
    <location>
        <begin position="31"/>
        <end position="46"/>
    </location>
</feature>
<feature type="compositionally biased region" description="Low complexity" evidence="1">
    <location>
        <begin position="758"/>
        <end position="773"/>
    </location>
</feature>
<organism evidence="2 3">
    <name type="scientific">Albula glossodonta</name>
    <name type="common">roundjaw bonefish</name>
    <dbReference type="NCBI Taxonomy" id="121402"/>
    <lineage>
        <taxon>Eukaryota</taxon>
        <taxon>Metazoa</taxon>
        <taxon>Chordata</taxon>
        <taxon>Craniata</taxon>
        <taxon>Vertebrata</taxon>
        <taxon>Euteleostomi</taxon>
        <taxon>Actinopterygii</taxon>
        <taxon>Neopterygii</taxon>
        <taxon>Teleostei</taxon>
        <taxon>Albuliformes</taxon>
        <taxon>Albulidae</taxon>
        <taxon>Albula</taxon>
    </lineage>
</organism>
<evidence type="ECO:0000256" key="1">
    <source>
        <dbReference type="SAM" id="MobiDB-lite"/>
    </source>
</evidence>
<protein>
    <recommendedName>
        <fullName evidence="4">TSC22 domain family protein 1</fullName>
    </recommendedName>
</protein>
<dbReference type="GO" id="GO:0005829">
    <property type="term" value="C:cytosol"/>
    <property type="evidence" value="ECO:0007669"/>
    <property type="project" value="TreeGrafter"/>
</dbReference>